<dbReference type="EMBL" id="CAJVQC010144141">
    <property type="protein sequence ID" value="CAG8844809.1"/>
    <property type="molecule type" value="Genomic_DNA"/>
</dbReference>
<evidence type="ECO:0000313" key="1">
    <source>
        <dbReference type="EMBL" id="CAG8844809.1"/>
    </source>
</evidence>
<sequence length="132" mass="15692">ETTNGRRVKEFLEQEHENYKVYQEVEDHEDQLLQEYREAWQSSDRKVEFQQRERTFTADLVEKLQRRTRVKGQASGGEKDKVYHFEVETFINNRAGKILIDQITAIDKKRIGNLVSHEELKTANLELNVVKE</sequence>
<organism evidence="1 2">
    <name type="scientific">Racocetra persica</name>
    <dbReference type="NCBI Taxonomy" id="160502"/>
    <lineage>
        <taxon>Eukaryota</taxon>
        <taxon>Fungi</taxon>
        <taxon>Fungi incertae sedis</taxon>
        <taxon>Mucoromycota</taxon>
        <taxon>Glomeromycotina</taxon>
        <taxon>Glomeromycetes</taxon>
        <taxon>Diversisporales</taxon>
        <taxon>Gigasporaceae</taxon>
        <taxon>Racocetra</taxon>
    </lineage>
</organism>
<keyword evidence="2" id="KW-1185">Reference proteome</keyword>
<protein>
    <submittedName>
        <fullName evidence="1">14218_t:CDS:1</fullName>
    </submittedName>
</protein>
<dbReference type="Proteomes" id="UP000789920">
    <property type="component" value="Unassembled WGS sequence"/>
</dbReference>
<evidence type="ECO:0000313" key="2">
    <source>
        <dbReference type="Proteomes" id="UP000789920"/>
    </source>
</evidence>
<gene>
    <name evidence="1" type="ORF">RPERSI_LOCUS33368</name>
</gene>
<proteinExistence type="predicted"/>
<name>A0ACA9SND1_9GLOM</name>
<feature type="non-terminal residue" evidence="1">
    <location>
        <position position="1"/>
    </location>
</feature>
<comment type="caution">
    <text evidence="1">The sequence shown here is derived from an EMBL/GenBank/DDBJ whole genome shotgun (WGS) entry which is preliminary data.</text>
</comment>
<reference evidence="1" key="1">
    <citation type="submission" date="2021-06" db="EMBL/GenBank/DDBJ databases">
        <authorList>
            <person name="Kallberg Y."/>
            <person name="Tangrot J."/>
            <person name="Rosling A."/>
        </authorList>
    </citation>
    <scope>NUCLEOTIDE SEQUENCE</scope>
    <source>
        <strain evidence="1">MA461A</strain>
    </source>
</reference>
<accession>A0ACA9SND1</accession>
<feature type="non-terminal residue" evidence="1">
    <location>
        <position position="132"/>
    </location>
</feature>